<proteinExistence type="predicted"/>
<evidence type="ECO:0000313" key="2">
    <source>
        <dbReference type="EMBL" id="OAP65726.1"/>
    </source>
</evidence>
<evidence type="ECO:0008006" key="4">
    <source>
        <dbReference type="Google" id="ProtNLM"/>
    </source>
</evidence>
<dbReference type="InterPro" id="IPR036389">
    <property type="entry name" value="RNase_III_sf"/>
</dbReference>
<protein>
    <recommendedName>
        <fullName evidence="4">RNase III domain-containing protein</fullName>
    </recommendedName>
</protein>
<gene>
    <name evidence="2" type="ORF">AYL99_01698</name>
</gene>
<dbReference type="Proteomes" id="UP000078343">
    <property type="component" value="Unassembled WGS sequence"/>
</dbReference>
<accession>A0A179A2H1</accession>
<dbReference type="STRING" id="1367422.A0A179A2H1"/>
<dbReference type="PANTHER" id="PTHR28160:SF1">
    <property type="entry name" value="LARGE RIBOSOMAL SUBUNIT PROTEIN ML57"/>
    <property type="match status" value="1"/>
</dbReference>
<dbReference type="EMBL" id="LVYI01000001">
    <property type="protein sequence ID" value="OAP65726.1"/>
    <property type="molecule type" value="Genomic_DNA"/>
</dbReference>
<evidence type="ECO:0000256" key="1">
    <source>
        <dbReference type="SAM" id="MobiDB-lite"/>
    </source>
</evidence>
<dbReference type="Gene3D" id="1.10.1520.10">
    <property type="entry name" value="Ribonuclease III domain"/>
    <property type="match status" value="1"/>
</dbReference>
<name>A0A179A2H1_9EURO</name>
<keyword evidence="3" id="KW-1185">Reference proteome</keyword>
<dbReference type="PANTHER" id="PTHR28160">
    <property type="entry name" value="54S RIBOSOMAL PROTEIN L15, MITOCHONDRIAL"/>
    <property type="match status" value="1"/>
</dbReference>
<dbReference type="SUPFAM" id="SSF69065">
    <property type="entry name" value="RNase III domain-like"/>
    <property type="match status" value="1"/>
</dbReference>
<dbReference type="GO" id="GO:0005762">
    <property type="term" value="C:mitochondrial large ribosomal subunit"/>
    <property type="evidence" value="ECO:0007669"/>
    <property type="project" value="InterPro"/>
</dbReference>
<comment type="caution">
    <text evidence="2">The sequence shown here is derived from an EMBL/GenBank/DDBJ whole genome shotgun (WGS) entry which is preliminary data.</text>
</comment>
<dbReference type="GO" id="GO:0003735">
    <property type="term" value="F:structural constituent of ribosome"/>
    <property type="evidence" value="ECO:0007669"/>
    <property type="project" value="InterPro"/>
</dbReference>
<dbReference type="OrthoDB" id="2281895at2759"/>
<organism evidence="2 3">
    <name type="scientific">Fonsecaea erecta</name>
    <dbReference type="NCBI Taxonomy" id="1367422"/>
    <lineage>
        <taxon>Eukaryota</taxon>
        <taxon>Fungi</taxon>
        <taxon>Dikarya</taxon>
        <taxon>Ascomycota</taxon>
        <taxon>Pezizomycotina</taxon>
        <taxon>Eurotiomycetes</taxon>
        <taxon>Chaetothyriomycetidae</taxon>
        <taxon>Chaetothyriales</taxon>
        <taxon>Herpotrichiellaceae</taxon>
        <taxon>Fonsecaea</taxon>
    </lineage>
</organism>
<dbReference type="InterPro" id="IPR040030">
    <property type="entry name" value="Ribosomal_mL57"/>
</dbReference>
<evidence type="ECO:0000313" key="3">
    <source>
        <dbReference type="Proteomes" id="UP000078343"/>
    </source>
</evidence>
<dbReference type="GeneID" id="30005868"/>
<dbReference type="AlphaFoldDB" id="A0A179A2H1"/>
<reference evidence="2 3" key="1">
    <citation type="submission" date="2016-04" db="EMBL/GenBank/DDBJ databases">
        <title>Draft genome of Fonsecaea erecta CBS 125763.</title>
        <authorList>
            <person name="Weiss V.A."/>
            <person name="Vicente V.A."/>
            <person name="Raittz R.T."/>
            <person name="Moreno L.F."/>
            <person name="De Souza E.M."/>
            <person name="Pedrosa F.O."/>
            <person name="Steffens M.B."/>
            <person name="Faoro H."/>
            <person name="Tadra-Sfeir M.Z."/>
            <person name="Najafzadeh M.J."/>
            <person name="Felipe M.S."/>
            <person name="Teixeira M."/>
            <person name="Sun J."/>
            <person name="Xi L."/>
            <person name="Gomes R."/>
            <person name="De Azevedo C.M."/>
            <person name="Salgado C.G."/>
            <person name="Da Silva M.B."/>
            <person name="Nascimento M.F."/>
            <person name="Queiroz-Telles F."/>
            <person name="Attili D.S."/>
            <person name="Gorbushina A."/>
        </authorList>
    </citation>
    <scope>NUCLEOTIDE SEQUENCE [LARGE SCALE GENOMIC DNA]</scope>
    <source>
        <strain evidence="2 3">CBS 125763</strain>
    </source>
</reference>
<feature type="region of interest" description="Disordered" evidence="1">
    <location>
        <begin position="45"/>
        <end position="72"/>
    </location>
</feature>
<dbReference type="RefSeq" id="XP_018699093.1">
    <property type="nucleotide sequence ID" value="XM_018833214.1"/>
</dbReference>
<dbReference type="GO" id="GO:0032543">
    <property type="term" value="P:mitochondrial translation"/>
    <property type="evidence" value="ECO:0007669"/>
    <property type="project" value="InterPro"/>
</dbReference>
<dbReference type="GO" id="GO:0006396">
    <property type="term" value="P:RNA processing"/>
    <property type="evidence" value="ECO:0007669"/>
    <property type="project" value="InterPro"/>
</dbReference>
<dbReference type="GO" id="GO:0004525">
    <property type="term" value="F:ribonuclease III activity"/>
    <property type="evidence" value="ECO:0007669"/>
    <property type="project" value="InterPro"/>
</dbReference>
<sequence length="290" mass="32154">MSSRTPTPGRIIGDLLRASRPGPSCDHLRFRQAFCKPTRHSRHVSTAAPQLSEMEVDAEKPPRWSQTPSALKAPVRVRPPRIQTPLKINKDQRKLDDFYVKFLGRDGDKMLSEETKWLAVTNKSFDAGRRGFNDRLAFFGKRILELQCSLGLISVADASRYLKSEEQDPYGRQPFRHPATESVECLLGAPITGSQVISNSRLWPSSMACRKWSGGIPEMYVLRCNPSLPERLQASGSELVYSQAVLAIIGAVALEQGGAVANQIAKEKVLVPLGLKLNWKPKAELAQPSP</sequence>